<dbReference type="OrthoDB" id="3543921at2"/>
<dbReference type="SUPFAM" id="SSF55048">
    <property type="entry name" value="Probable ACP-binding domain of malonyl-CoA ACP transacylase"/>
    <property type="match status" value="1"/>
</dbReference>
<dbReference type="Gene3D" id="3.40.366.10">
    <property type="entry name" value="Malonyl-Coenzyme A Acyl Carrier Protein, domain 2"/>
    <property type="match status" value="1"/>
</dbReference>
<dbReference type="SMART" id="SM00827">
    <property type="entry name" value="PKS_AT"/>
    <property type="match status" value="1"/>
</dbReference>
<dbReference type="Proteomes" id="UP000324701">
    <property type="component" value="Unassembled WGS sequence"/>
</dbReference>
<dbReference type="InterPro" id="IPR001227">
    <property type="entry name" value="Ac_transferase_dom_sf"/>
</dbReference>
<dbReference type="InterPro" id="IPR016036">
    <property type="entry name" value="Malonyl_transacylase_ACP-bd"/>
</dbReference>
<proteinExistence type="predicted"/>
<feature type="domain" description="Malonyl-CoA:ACP transacylase (MAT)" evidence="3">
    <location>
        <begin position="1"/>
        <end position="95"/>
    </location>
</feature>
<keyword evidence="1 4" id="KW-0808">Transferase</keyword>
<dbReference type="InterPro" id="IPR014043">
    <property type="entry name" value="Acyl_transferase_dom"/>
</dbReference>
<comment type="caution">
    <text evidence="4">The sequence shown here is derived from an EMBL/GenBank/DDBJ whole genome shotgun (WGS) entry which is preliminary data.</text>
</comment>
<dbReference type="InterPro" id="IPR016035">
    <property type="entry name" value="Acyl_Trfase/lysoPLipase"/>
</dbReference>
<evidence type="ECO:0000313" key="4">
    <source>
        <dbReference type="EMBL" id="KAA1235091.1"/>
    </source>
</evidence>
<reference evidence="4 5" key="1">
    <citation type="submission" date="2019-09" db="EMBL/GenBank/DDBJ databases">
        <title>Report of infection by Mycobacterium simiae a patient suffering from pulmonary tuberculosis.</title>
        <authorList>
            <person name="Mohanty P.S."/>
            <person name="Bansal A.K."/>
            <person name="Singh H."/>
            <person name="Sharma S."/>
            <person name="Patil S.A."/>
            <person name="Upadhaya P."/>
            <person name="Singh P.K."/>
            <person name="Kumar D."/>
            <person name="Kumar S."/>
            <person name="Singh R.K."/>
            <person name="Chaudhary B."/>
        </authorList>
    </citation>
    <scope>NUCLEOTIDE SEQUENCE [LARGE SCALE GENOMIC DNA]</scope>
    <source>
        <strain evidence="4 5">JAL-560-SIM</strain>
    </source>
</reference>
<gene>
    <name evidence="4" type="ORF">F0Q45_27180</name>
</gene>
<dbReference type="PANTHER" id="PTHR43775">
    <property type="entry name" value="FATTY ACID SYNTHASE"/>
    <property type="match status" value="1"/>
</dbReference>
<dbReference type="Pfam" id="PF00698">
    <property type="entry name" value="Acyl_transf_1"/>
    <property type="match status" value="1"/>
</dbReference>
<keyword evidence="2 4" id="KW-0012">Acyltransferase</keyword>
<accession>A0A5B1AHH0</accession>
<sequence length="95" mass="9159">AALLQSWGVVPDLVLGHSVGEIAAAYVAGVLSLADAARVVGLRARLMAGLPAGGVMVAVAACEDEVSPLLAEGVSVAAVNAPDAVVLSGAKADVG</sequence>
<evidence type="ECO:0000259" key="3">
    <source>
        <dbReference type="SMART" id="SM00827"/>
    </source>
</evidence>
<evidence type="ECO:0000256" key="2">
    <source>
        <dbReference type="ARBA" id="ARBA00023315"/>
    </source>
</evidence>
<feature type="non-terminal residue" evidence="4">
    <location>
        <position position="1"/>
    </location>
</feature>
<dbReference type="EMBL" id="VTZN01000630">
    <property type="protein sequence ID" value="KAA1235091.1"/>
    <property type="molecule type" value="Genomic_DNA"/>
</dbReference>
<dbReference type="RefSeq" id="WP_149656721.1">
    <property type="nucleotide sequence ID" value="NZ_VTZN01000630.1"/>
</dbReference>
<organism evidence="4 5">
    <name type="scientific">Mycobacterium simiae</name>
    <name type="common">Mycobacterium habana</name>
    <dbReference type="NCBI Taxonomy" id="1784"/>
    <lineage>
        <taxon>Bacteria</taxon>
        <taxon>Bacillati</taxon>
        <taxon>Actinomycetota</taxon>
        <taxon>Actinomycetes</taxon>
        <taxon>Mycobacteriales</taxon>
        <taxon>Mycobacteriaceae</taxon>
        <taxon>Mycobacterium</taxon>
        <taxon>Mycobacterium simiae complex</taxon>
    </lineage>
</organism>
<dbReference type="GO" id="GO:0004312">
    <property type="term" value="F:fatty acid synthase activity"/>
    <property type="evidence" value="ECO:0007669"/>
    <property type="project" value="TreeGrafter"/>
</dbReference>
<feature type="non-terminal residue" evidence="4">
    <location>
        <position position="95"/>
    </location>
</feature>
<dbReference type="InterPro" id="IPR050091">
    <property type="entry name" value="PKS_NRPS_Biosynth_Enz"/>
</dbReference>
<keyword evidence="5" id="KW-1185">Reference proteome</keyword>
<protein>
    <submittedName>
        <fullName evidence="4">Acyltransferase domain-containing protein</fullName>
    </submittedName>
</protein>
<dbReference type="PANTHER" id="PTHR43775:SF51">
    <property type="entry name" value="INACTIVE PHENOLPHTHIOCEROL SYNTHESIS POLYKETIDE SYNTHASE TYPE I PKS1-RELATED"/>
    <property type="match status" value="1"/>
</dbReference>
<dbReference type="AlphaFoldDB" id="A0A5B1AHH0"/>
<evidence type="ECO:0000256" key="1">
    <source>
        <dbReference type="ARBA" id="ARBA00022679"/>
    </source>
</evidence>
<evidence type="ECO:0000313" key="5">
    <source>
        <dbReference type="Proteomes" id="UP000324701"/>
    </source>
</evidence>
<dbReference type="SUPFAM" id="SSF52151">
    <property type="entry name" value="FabD/lysophospholipase-like"/>
    <property type="match status" value="1"/>
</dbReference>
<dbReference type="GO" id="GO:0006633">
    <property type="term" value="P:fatty acid biosynthetic process"/>
    <property type="evidence" value="ECO:0007669"/>
    <property type="project" value="TreeGrafter"/>
</dbReference>
<name>A0A5B1AHH0_MYCSI</name>